<keyword evidence="3" id="KW-1185">Reference proteome</keyword>
<dbReference type="GO" id="GO:0016301">
    <property type="term" value="F:kinase activity"/>
    <property type="evidence" value="ECO:0007669"/>
    <property type="project" value="UniProtKB-KW"/>
</dbReference>
<dbReference type="InterPro" id="IPR011037">
    <property type="entry name" value="Pyrv_Knase-like_insert_dom_sf"/>
</dbReference>
<dbReference type="GO" id="GO:0030955">
    <property type="term" value="F:potassium ion binding"/>
    <property type="evidence" value="ECO:0007669"/>
    <property type="project" value="InterPro"/>
</dbReference>
<dbReference type="Proteomes" id="UP000262142">
    <property type="component" value="Unassembled WGS sequence"/>
</dbReference>
<dbReference type="EMBL" id="UNSC01000003">
    <property type="protein sequence ID" value="SZD72461.1"/>
    <property type="molecule type" value="Genomic_DNA"/>
</dbReference>
<feature type="domain" description="Pyruvate kinase barrel" evidence="1">
    <location>
        <begin position="6"/>
        <end position="64"/>
    </location>
</feature>
<evidence type="ECO:0000313" key="3">
    <source>
        <dbReference type="Proteomes" id="UP000262142"/>
    </source>
</evidence>
<organism evidence="2 3">
    <name type="scientific">Candidatus Ornithobacterium hominis</name>
    <dbReference type="NCBI Taxonomy" id="2497989"/>
    <lineage>
        <taxon>Bacteria</taxon>
        <taxon>Pseudomonadati</taxon>
        <taxon>Bacteroidota</taxon>
        <taxon>Flavobacteriia</taxon>
        <taxon>Flavobacteriales</taxon>
        <taxon>Weeksellaceae</taxon>
        <taxon>Ornithobacterium</taxon>
    </lineage>
</organism>
<name>A0A383TZZ2_9FLAO</name>
<keyword evidence="2" id="KW-0670">Pyruvate</keyword>
<sequence>MISLDEVDGPKLRIGNVAEGSELKPGDILKFTNDKVDGNKEVVYMTYTQFAQDVEVGERILIDEAA</sequence>
<proteinExistence type="predicted"/>
<dbReference type="GO" id="GO:0000287">
    <property type="term" value="F:magnesium ion binding"/>
    <property type="evidence" value="ECO:0007669"/>
    <property type="project" value="InterPro"/>
</dbReference>
<evidence type="ECO:0000313" key="2">
    <source>
        <dbReference type="EMBL" id="SZD72461.1"/>
    </source>
</evidence>
<reference evidence="2 3" key="1">
    <citation type="submission" date="2018-09" db="EMBL/GenBank/DDBJ databases">
        <authorList>
            <consortium name="Pathogen Informatics"/>
        </authorList>
    </citation>
    <scope>NUCLEOTIDE SEQUENCE [LARGE SCALE GENOMIC DNA]</scope>
    <source>
        <strain evidence="2 3">OH-22767</strain>
    </source>
</reference>
<keyword evidence="2" id="KW-0808">Transferase</keyword>
<accession>A0A383TZZ2</accession>
<dbReference type="OrthoDB" id="9812123at2"/>
<keyword evidence="2" id="KW-0418">Kinase</keyword>
<dbReference type="Gene3D" id="2.40.33.10">
    <property type="entry name" value="PK beta-barrel domain-like"/>
    <property type="match status" value="1"/>
</dbReference>
<dbReference type="EC" id="2.7.1.40" evidence="2"/>
<dbReference type="InterPro" id="IPR015793">
    <property type="entry name" value="Pyrv_Knase_brl"/>
</dbReference>
<dbReference type="GO" id="GO:0004743">
    <property type="term" value="F:pyruvate kinase activity"/>
    <property type="evidence" value="ECO:0007669"/>
    <property type="project" value="UniProtKB-EC"/>
</dbReference>
<dbReference type="Pfam" id="PF00224">
    <property type="entry name" value="PK"/>
    <property type="match status" value="1"/>
</dbReference>
<dbReference type="AlphaFoldDB" id="A0A383TZZ2"/>
<dbReference type="InterPro" id="IPR015806">
    <property type="entry name" value="Pyrv_Knase_insert_dom_sf"/>
</dbReference>
<gene>
    <name evidence="2" type="primary">pyk_2</name>
    <name evidence="2" type="ORF">SAMEA104719789_00906</name>
</gene>
<protein>
    <submittedName>
        <fullName evidence="2">Pyruvate kinase</fullName>
        <ecNumber evidence="2">2.7.1.40</ecNumber>
    </submittedName>
</protein>
<dbReference type="SUPFAM" id="SSF50800">
    <property type="entry name" value="PK beta-barrel domain-like"/>
    <property type="match status" value="1"/>
</dbReference>
<dbReference type="RefSeq" id="WP_119059317.1">
    <property type="nucleotide sequence ID" value="NZ_UNSC01000003.1"/>
</dbReference>
<evidence type="ECO:0000259" key="1">
    <source>
        <dbReference type="Pfam" id="PF00224"/>
    </source>
</evidence>